<sequence>MPIFSVSTFRRVVRASAVYDVLMIAAFATPWSFALAHGQLSTVNQALGGAALPAFSALHILFACLLGSVVLVWSVLRIRDPQPRFGRYDAVARLLFALWMLWAWQQTGAPLLWLFLLPEAAWGVVQALPLRRQMPV</sequence>
<name>A0A7W5FVS7_9BURK</name>
<proteinExistence type="predicted"/>
<comment type="caution">
    <text evidence="2">The sequence shown here is derived from an EMBL/GenBank/DDBJ whole genome shotgun (WGS) entry which is preliminary data.</text>
</comment>
<keyword evidence="1" id="KW-0812">Transmembrane</keyword>
<evidence type="ECO:0000256" key="1">
    <source>
        <dbReference type="SAM" id="Phobius"/>
    </source>
</evidence>
<keyword evidence="1" id="KW-0472">Membrane</keyword>
<feature type="transmembrane region" description="Helical" evidence="1">
    <location>
        <begin position="54"/>
        <end position="76"/>
    </location>
</feature>
<feature type="transmembrane region" description="Helical" evidence="1">
    <location>
        <begin position="12"/>
        <end position="34"/>
    </location>
</feature>
<protein>
    <submittedName>
        <fullName evidence="2">Uncharacterized protein</fullName>
    </submittedName>
</protein>
<keyword evidence="3" id="KW-1185">Reference proteome</keyword>
<organism evidence="2 3">
    <name type="scientific">Pseudoduganella violacea</name>
    <dbReference type="NCBI Taxonomy" id="1715466"/>
    <lineage>
        <taxon>Bacteria</taxon>
        <taxon>Pseudomonadati</taxon>
        <taxon>Pseudomonadota</taxon>
        <taxon>Betaproteobacteria</taxon>
        <taxon>Burkholderiales</taxon>
        <taxon>Oxalobacteraceae</taxon>
        <taxon>Telluria group</taxon>
        <taxon>Pseudoduganella</taxon>
    </lineage>
</organism>
<keyword evidence="1" id="KW-1133">Transmembrane helix</keyword>
<evidence type="ECO:0000313" key="2">
    <source>
        <dbReference type="EMBL" id="MBB3121325.1"/>
    </source>
</evidence>
<dbReference type="Proteomes" id="UP000541535">
    <property type="component" value="Unassembled WGS sequence"/>
</dbReference>
<dbReference type="EMBL" id="JACHXD010000015">
    <property type="protein sequence ID" value="MBB3121325.1"/>
    <property type="molecule type" value="Genomic_DNA"/>
</dbReference>
<gene>
    <name evidence="2" type="ORF">FHS03_004403</name>
</gene>
<dbReference type="AlphaFoldDB" id="A0A7W5FVS7"/>
<evidence type="ECO:0000313" key="3">
    <source>
        <dbReference type="Proteomes" id="UP000541535"/>
    </source>
</evidence>
<accession>A0A7W5FVS7</accession>
<reference evidence="2 3" key="1">
    <citation type="submission" date="2020-08" db="EMBL/GenBank/DDBJ databases">
        <title>Genomic Encyclopedia of Type Strains, Phase III (KMG-III): the genomes of soil and plant-associated and newly described type strains.</title>
        <authorList>
            <person name="Whitman W."/>
        </authorList>
    </citation>
    <scope>NUCLEOTIDE SEQUENCE [LARGE SCALE GENOMIC DNA]</scope>
    <source>
        <strain evidence="2 3">CECT 8897</strain>
    </source>
</reference>
<dbReference type="RefSeq" id="WP_221208217.1">
    <property type="nucleotide sequence ID" value="NZ_JACHXD010000015.1"/>
</dbReference>